<dbReference type="PANTHER" id="PTHR43706:SF17">
    <property type="entry name" value="NADH DEHYDROGENASE (EUROFUNG)"/>
    <property type="match status" value="1"/>
</dbReference>
<dbReference type="Gene3D" id="3.50.50.100">
    <property type="match status" value="1"/>
</dbReference>
<evidence type="ECO:0000256" key="6">
    <source>
        <dbReference type="SAM" id="MobiDB-lite"/>
    </source>
</evidence>
<dbReference type="STRING" id="771870.F7W348"/>
<organism evidence="9 10">
    <name type="scientific">Sordaria macrospora (strain ATCC MYA-333 / DSM 997 / K(L3346) / K-hell)</name>
    <dbReference type="NCBI Taxonomy" id="771870"/>
    <lineage>
        <taxon>Eukaryota</taxon>
        <taxon>Fungi</taxon>
        <taxon>Dikarya</taxon>
        <taxon>Ascomycota</taxon>
        <taxon>Pezizomycotina</taxon>
        <taxon>Sordariomycetes</taxon>
        <taxon>Sordariomycetidae</taxon>
        <taxon>Sordariales</taxon>
        <taxon>Sordariaceae</taxon>
        <taxon>Sordaria</taxon>
    </lineage>
</organism>
<feature type="compositionally biased region" description="Basic and acidic residues" evidence="6">
    <location>
        <begin position="18"/>
        <end position="32"/>
    </location>
</feature>
<dbReference type="InParanoid" id="F7W348"/>
<keyword evidence="2" id="KW-0285">Flavoprotein</keyword>
<dbReference type="SUPFAM" id="SSF51905">
    <property type="entry name" value="FAD/NAD(P)-binding domain"/>
    <property type="match status" value="2"/>
</dbReference>
<dbReference type="InterPro" id="IPR054585">
    <property type="entry name" value="NDH2-like_C"/>
</dbReference>
<dbReference type="OrthoDB" id="3244603at2759"/>
<evidence type="ECO:0000256" key="5">
    <source>
        <dbReference type="ARBA" id="ARBA00023027"/>
    </source>
</evidence>
<name>F7W348_SORMK</name>
<protein>
    <submittedName>
        <fullName evidence="9">WGS project CABT00000000 data, contig 2.23</fullName>
    </submittedName>
</protein>
<accession>F7W348</accession>
<evidence type="ECO:0000313" key="10">
    <source>
        <dbReference type="Proteomes" id="UP000001881"/>
    </source>
</evidence>
<sequence length="563" mass="62227">MVFARSAFGGIGQNAETEEGREGRTGSQEVRERRAEIHRDWEATLSGFWFSLTGLDGQTGAGMAGKERVVILGSGWAGYSFAKDLDPEKYERIVVSPRSYFVFTPLLASTAVGTLEFRTVLEPIRRLNHGIGFHQGWAQDIDFANKTIRVEANANADSASKAVVPIGQGGQLNQATARGAAFDVPYDKLVIACGAYSQTFGIEGVREHANFLRDIGDARRIRLRILSLFEQCAYPKGSGTLTDEDRANLLHFAIVGGGPTGIEFSAELHDLIHDDLAKMYPDLLKFVKITVYDVSPKVLPMFDQALSKYAMDAFRRQKIEIRTQHNIERVRLADGKLGSEHGELKLKIKQYGDKEVGAGLVVWSTGLMANPLIKQLASKDFAIPISPEDRAEARRPKAKLATDPRTGGILVDEHFRVRIETQAAEQAAKGSEVVPTSGSNSLLRDVFVLGDAAVIESQRTLPKTAQVAAQQATYLAKVLNKANEGVVDVKNAPGFKFRNWGVMTYLGSWKAIHQGPRDELRGWAAWVLWRSAYLAKSMSLRNKFLVPVYWLVSWIFGRGISRF</sequence>
<dbReference type="EMBL" id="CABT02000023">
    <property type="protein sequence ID" value="CCC12050.1"/>
    <property type="molecule type" value="Genomic_DNA"/>
</dbReference>
<dbReference type="InterPro" id="IPR023753">
    <property type="entry name" value="FAD/NAD-binding_dom"/>
</dbReference>
<keyword evidence="3" id="KW-0274">FAD</keyword>
<feature type="domain" description="External alternative NADH-ubiquinone oxidoreductase-like C-terminal" evidence="8">
    <location>
        <begin position="501"/>
        <end position="558"/>
    </location>
</feature>
<dbReference type="HOGENOM" id="CLU_021377_1_2_1"/>
<dbReference type="GO" id="GO:0005739">
    <property type="term" value="C:mitochondrion"/>
    <property type="evidence" value="ECO:0007669"/>
    <property type="project" value="TreeGrafter"/>
</dbReference>
<dbReference type="eggNOG" id="KOG2495">
    <property type="taxonomic scope" value="Eukaryota"/>
</dbReference>
<evidence type="ECO:0000256" key="4">
    <source>
        <dbReference type="ARBA" id="ARBA00023002"/>
    </source>
</evidence>
<dbReference type="Proteomes" id="UP000001881">
    <property type="component" value="Unassembled WGS sequence"/>
</dbReference>
<dbReference type="VEuPathDB" id="FungiDB:SMAC_02271"/>
<gene>
    <name evidence="9" type="ORF">SMAC_02271</name>
</gene>
<dbReference type="InterPro" id="IPR036188">
    <property type="entry name" value="FAD/NAD-bd_sf"/>
</dbReference>
<dbReference type="PRINTS" id="PR00368">
    <property type="entry name" value="FADPNR"/>
</dbReference>
<evidence type="ECO:0000256" key="3">
    <source>
        <dbReference type="ARBA" id="ARBA00022827"/>
    </source>
</evidence>
<dbReference type="OMA" id="DHCIFLD"/>
<dbReference type="InterPro" id="IPR045024">
    <property type="entry name" value="NDH-2"/>
</dbReference>
<dbReference type="Pfam" id="PF07992">
    <property type="entry name" value="Pyr_redox_2"/>
    <property type="match status" value="1"/>
</dbReference>
<feature type="domain" description="FAD/NAD(P)-binding" evidence="7">
    <location>
        <begin position="68"/>
        <end position="374"/>
    </location>
</feature>
<feature type="region of interest" description="Disordered" evidence="6">
    <location>
        <begin position="1"/>
        <end position="32"/>
    </location>
</feature>
<comment type="similarity">
    <text evidence="1">Belongs to the NADH dehydrogenase family.</text>
</comment>
<keyword evidence="4" id="KW-0560">Oxidoreductase</keyword>
<dbReference type="PANTHER" id="PTHR43706">
    <property type="entry name" value="NADH DEHYDROGENASE"/>
    <property type="match status" value="1"/>
</dbReference>
<reference evidence="9 10" key="1">
    <citation type="journal article" date="2010" name="PLoS Genet.">
        <title>De novo assembly of a 40 Mb eukaryotic genome from short sequence reads: Sordaria macrospora, a model organism for fungal morphogenesis.</title>
        <authorList>
            <person name="Nowrousian M."/>
            <person name="Stajich J."/>
            <person name="Chu M."/>
            <person name="Engh I."/>
            <person name="Espagne E."/>
            <person name="Halliday K."/>
            <person name="Kamerewerd J."/>
            <person name="Kempken F."/>
            <person name="Knab B."/>
            <person name="Kuo H.C."/>
            <person name="Osiewacz H.D."/>
            <person name="Poeggeler S."/>
            <person name="Read N."/>
            <person name="Seiler S."/>
            <person name="Smith K."/>
            <person name="Zickler D."/>
            <person name="Kueck U."/>
            <person name="Freitag M."/>
        </authorList>
    </citation>
    <scope>NUCLEOTIDE SEQUENCE [LARGE SCALE GENOMIC DNA]</scope>
    <source>
        <strain evidence="10">ATCC MYA-333 / DSM 997 / K(L3346) / K-hell</strain>
        <tissue evidence="9">Mycelium</tissue>
    </source>
</reference>
<evidence type="ECO:0000259" key="8">
    <source>
        <dbReference type="Pfam" id="PF22366"/>
    </source>
</evidence>
<keyword evidence="10" id="KW-1185">Reference proteome</keyword>
<dbReference type="Pfam" id="PF22366">
    <property type="entry name" value="NDH2_C"/>
    <property type="match status" value="1"/>
</dbReference>
<evidence type="ECO:0000256" key="1">
    <source>
        <dbReference type="ARBA" id="ARBA00005272"/>
    </source>
</evidence>
<evidence type="ECO:0000313" key="9">
    <source>
        <dbReference type="EMBL" id="CCC12050.1"/>
    </source>
</evidence>
<comment type="caution">
    <text evidence="9">The sequence shown here is derived from an EMBL/GenBank/DDBJ whole genome shotgun (WGS) entry which is preliminary data.</text>
</comment>
<dbReference type="GO" id="GO:0003954">
    <property type="term" value="F:NADH dehydrogenase activity"/>
    <property type="evidence" value="ECO:0007669"/>
    <property type="project" value="InterPro"/>
</dbReference>
<proteinExistence type="inferred from homology"/>
<evidence type="ECO:0000259" key="7">
    <source>
        <dbReference type="Pfam" id="PF07992"/>
    </source>
</evidence>
<evidence type="ECO:0000256" key="2">
    <source>
        <dbReference type="ARBA" id="ARBA00022630"/>
    </source>
</evidence>
<dbReference type="AlphaFoldDB" id="F7W348"/>
<keyword evidence="5" id="KW-0520">NAD</keyword>